<dbReference type="Gene3D" id="3.40.640.10">
    <property type="entry name" value="Type I PLP-dependent aspartate aminotransferase-like (Major domain)"/>
    <property type="match status" value="1"/>
</dbReference>
<organism evidence="5 6">
    <name type="scientific">Pandoraea sputorum</name>
    <dbReference type="NCBI Taxonomy" id="93222"/>
    <lineage>
        <taxon>Bacteria</taxon>
        <taxon>Pseudomonadati</taxon>
        <taxon>Pseudomonadota</taxon>
        <taxon>Betaproteobacteria</taxon>
        <taxon>Burkholderiales</taxon>
        <taxon>Burkholderiaceae</taxon>
        <taxon>Pandoraea</taxon>
    </lineage>
</organism>
<dbReference type="InterPro" id="IPR000653">
    <property type="entry name" value="DegT/StrS_aminotransferase"/>
</dbReference>
<evidence type="ECO:0000256" key="4">
    <source>
        <dbReference type="RuleBase" id="RU004508"/>
    </source>
</evidence>
<proteinExistence type="inferred from homology"/>
<keyword evidence="3 4" id="KW-0663">Pyridoxal phosphate</keyword>
<dbReference type="AlphaFoldDB" id="A0A5E5B5I5"/>
<accession>A0A5E5B5I5</accession>
<evidence type="ECO:0000256" key="3">
    <source>
        <dbReference type="PIRSR" id="PIRSR000390-2"/>
    </source>
</evidence>
<feature type="modified residue" description="N6-(pyridoxal phosphate)lysine" evidence="3">
    <location>
        <position position="192"/>
    </location>
</feature>
<protein>
    <submittedName>
        <fullName evidence="5">Aminotransferase DegT</fullName>
    </submittedName>
</protein>
<gene>
    <name evidence="5" type="ORF">PSP31121_03096</name>
</gene>
<dbReference type="SUPFAM" id="SSF53383">
    <property type="entry name" value="PLP-dependent transferases"/>
    <property type="match status" value="1"/>
</dbReference>
<evidence type="ECO:0000256" key="1">
    <source>
        <dbReference type="ARBA" id="ARBA00037999"/>
    </source>
</evidence>
<evidence type="ECO:0000313" key="6">
    <source>
        <dbReference type="Proteomes" id="UP000335538"/>
    </source>
</evidence>
<comment type="similarity">
    <text evidence="1 4">Belongs to the DegT/DnrJ/EryC1 family.</text>
</comment>
<evidence type="ECO:0000256" key="2">
    <source>
        <dbReference type="PIRSR" id="PIRSR000390-1"/>
    </source>
</evidence>
<dbReference type="CDD" id="cd00616">
    <property type="entry name" value="AHBA_syn"/>
    <property type="match status" value="1"/>
</dbReference>
<feature type="active site" description="Proton acceptor" evidence="2">
    <location>
        <position position="192"/>
    </location>
</feature>
<dbReference type="PIRSF" id="PIRSF000390">
    <property type="entry name" value="PLP_StrS"/>
    <property type="match status" value="1"/>
</dbReference>
<dbReference type="InterPro" id="IPR015422">
    <property type="entry name" value="PyrdxlP-dep_Trfase_small"/>
</dbReference>
<dbReference type="InterPro" id="IPR015421">
    <property type="entry name" value="PyrdxlP-dep_Trfase_major"/>
</dbReference>
<dbReference type="GO" id="GO:0030170">
    <property type="term" value="F:pyridoxal phosphate binding"/>
    <property type="evidence" value="ECO:0007669"/>
    <property type="project" value="TreeGrafter"/>
</dbReference>
<dbReference type="RefSeq" id="WP_150809908.1">
    <property type="nucleotide sequence ID" value="NZ_CABPSR010000007.1"/>
</dbReference>
<reference evidence="5 6" key="1">
    <citation type="submission" date="2019-08" db="EMBL/GenBank/DDBJ databases">
        <authorList>
            <person name="Peeters C."/>
        </authorList>
    </citation>
    <scope>NUCLEOTIDE SEQUENCE [LARGE SCALE GENOMIC DNA]</scope>
    <source>
        <strain evidence="5 6">LMG 31121</strain>
    </source>
</reference>
<keyword evidence="5" id="KW-0808">Transferase</keyword>
<dbReference type="Gene3D" id="3.90.1150.10">
    <property type="entry name" value="Aspartate Aminotransferase, domain 1"/>
    <property type="match status" value="1"/>
</dbReference>
<keyword evidence="5" id="KW-0032">Aminotransferase</keyword>
<dbReference type="EMBL" id="CABPSR010000007">
    <property type="protein sequence ID" value="VVE81209.1"/>
    <property type="molecule type" value="Genomic_DNA"/>
</dbReference>
<dbReference type="GO" id="GO:0008483">
    <property type="term" value="F:transaminase activity"/>
    <property type="evidence" value="ECO:0007669"/>
    <property type="project" value="UniProtKB-KW"/>
</dbReference>
<dbReference type="Pfam" id="PF01041">
    <property type="entry name" value="DegT_DnrJ_EryC1"/>
    <property type="match status" value="1"/>
</dbReference>
<dbReference type="InterPro" id="IPR015424">
    <property type="entry name" value="PyrdxlP-dep_Trfase"/>
</dbReference>
<dbReference type="PANTHER" id="PTHR30244">
    <property type="entry name" value="TRANSAMINASE"/>
    <property type="match status" value="1"/>
</dbReference>
<dbReference type="GO" id="GO:0000271">
    <property type="term" value="P:polysaccharide biosynthetic process"/>
    <property type="evidence" value="ECO:0007669"/>
    <property type="project" value="TreeGrafter"/>
</dbReference>
<dbReference type="PANTHER" id="PTHR30244:SF34">
    <property type="entry name" value="DTDP-4-AMINO-4,6-DIDEOXYGALACTOSE TRANSAMINASE"/>
    <property type="match status" value="1"/>
</dbReference>
<dbReference type="Proteomes" id="UP000335538">
    <property type="component" value="Unassembled WGS sequence"/>
</dbReference>
<sequence>MSDSATSQPNQPFIPFTRPSIDEATIAGVTEVLRSGWITSGPQVQAFEKALSEYFGGRPVRVFNSGTATLEIGLRIAGVQSGDEVITTPLSWVATSNVILEVGATPVFVDVDPATRNIDLDLLEKAITPKTRAIIPVYLAGLPVDMDRLYDIARRHKLRVVEDAAQAMGASWNGERIGSIGDLVSFSFHPNKNLTSIEGGALVFNTDDEARLAEKYRLQGVTRFGLDGMDVDVLGGKYNLTDVAARVGLGQMPHLAAFNNRRTELARHYFDKLAGGAAVTLGVGLPHADFTNSNWHMFQIELPLAQLTIDRAGFMEQLKARGIGSGVHYPAIHLFTMYRALGFKEGQFPHTERLGRAILTLPLYPAMTDADVARVCEAVNAICADYKK</sequence>
<name>A0A5E5B5I5_9BURK</name>
<evidence type="ECO:0000313" key="5">
    <source>
        <dbReference type="EMBL" id="VVE81209.1"/>
    </source>
</evidence>